<dbReference type="AlphaFoldDB" id="A0A7T5JN37"/>
<reference evidence="1 3" key="1">
    <citation type="submission" date="2020-12" db="EMBL/GenBank/DDBJ databases">
        <title>strain FJAT-54423T represents a novel species of the genus Brevibacillus.</title>
        <authorList>
            <person name="Tang R."/>
        </authorList>
    </citation>
    <scope>NUCLEOTIDE SEQUENCE [LARGE SCALE GENOMIC DNA]</scope>
    <source>
        <strain evidence="1 3">FJAT-54423</strain>
    </source>
</reference>
<dbReference type="EMBL" id="CP066308">
    <property type="protein sequence ID" value="QQE73667.1"/>
    <property type="molecule type" value="Genomic_DNA"/>
</dbReference>
<sequence length="132" mass="14942">MKKTLFALSVLSVLFFGVTTPNTSVFANSQISSLLSDKAETIKGDAVVINVDKLKNNDIKDILNYLENKGSHVVLKGLSLKEKDKMISKLYKRGDGKFRIDLDSFMAINEKHGERDDRLSPHIYQWQILGER</sequence>
<dbReference type="Proteomes" id="UP000677234">
    <property type="component" value="Chromosome"/>
</dbReference>
<organism evidence="1 3">
    <name type="scientific">Brevibacillus composti</name>
    <dbReference type="NCBI Taxonomy" id="2796470"/>
    <lineage>
        <taxon>Bacteria</taxon>
        <taxon>Bacillati</taxon>
        <taxon>Bacillota</taxon>
        <taxon>Bacilli</taxon>
        <taxon>Bacillales</taxon>
        <taxon>Paenibacillaceae</taxon>
        <taxon>Brevibacillus</taxon>
    </lineage>
</organism>
<dbReference type="KEGG" id="bcop:JD108_17530"/>
<dbReference type="Proteomes" id="UP000595847">
    <property type="component" value="Chromosome"/>
</dbReference>
<accession>A0A7T5JN37</accession>
<evidence type="ECO:0000313" key="2">
    <source>
        <dbReference type="EMBL" id="QUO40750.1"/>
    </source>
</evidence>
<protein>
    <submittedName>
        <fullName evidence="1">Uncharacterized protein</fullName>
    </submittedName>
</protein>
<proteinExistence type="predicted"/>
<evidence type="ECO:0000313" key="3">
    <source>
        <dbReference type="Proteomes" id="UP000595847"/>
    </source>
</evidence>
<name>A0A7T5JN37_9BACL</name>
<evidence type="ECO:0000313" key="4">
    <source>
        <dbReference type="Proteomes" id="UP000677234"/>
    </source>
</evidence>
<keyword evidence="4" id="KW-1185">Reference proteome</keyword>
<gene>
    <name evidence="1" type="ORF">JD108_17530</name>
    <name evidence="2" type="ORF">KDJ56_17470</name>
</gene>
<evidence type="ECO:0000313" key="1">
    <source>
        <dbReference type="EMBL" id="QQE73667.1"/>
    </source>
</evidence>
<dbReference type="RefSeq" id="WP_198827271.1">
    <property type="nucleotide sequence ID" value="NZ_CP066308.1"/>
</dbReference>
<reference evidence="2" key="2">
    <citation type="submission" date="2021-04" db="EMBL/GenBank/DDBJ databases">
        <title>Brevibacillus composti FJAT-54423, complete genome.</title>
        <authorList>
            <person name="Tang R."/>
        </authorList>
    </citation>
    <scope>NUCLEOTIDE SEQUENCE</scope>
    <source>
        <strain evidence="2">FJAT-54424</strain>
    </source>
</reference>
<dbReference type="EMBL" id="CP073708">
    <property type="protein sequence ID" value="QUO40750.1"/>
    <property type="molecule type" value="Genomic_DNA"/>
</dbReference>